<dbReference type="EMBL" id="OW152813">
    <property type="protein sequence ID" value="CAH2034611.1"/>
    <property type="molecule type" value="Genomic_DNA"/>
</dbReference>
<organism evidence="2 3">
    <name type="scientific">Iphiclides podalirius</name>
    <name type="common">scarce swallowtail</name>
    <dbReference type="NCBI Taxonomy" id="110791"/>
    <lineage>
        <taxon>Eukaryota</taxon>
        <taxon>Metazoa</taxon>
        <taxon>Ecdysozoa</taxon>
        <taxon>Arthropoda</taxon>
        <taxon>Hexapoda</taxon>
        <taxon>Insecta</taxon>
        <taxon>Pterygota</taxon>
        <taxon>Neoptera</taxon>
        <taxon>Endopterygota</taxon>
        <taxon>Lepidoptera</taxon>
        <taxon>Glossata</taxon>
        <taxon>Ditrysia</taxon>
        <taxon>Papilionoidea</taxon>
        <taxon>Papilionidae</taxon>
        <taxon>Papilioninae</taxon>
        <taxon>Iphiclides</taxon>
    </lineage>
</organism>
<feature type="transmembrane region" description="Helical" evidence="1">
    <location>
        <begin position="387"/>
        <end position="410"/>
    </location>
</feature>
<reference evidence="2" key="1">
    <citation type="submission" date="2022-03" db="EMBL/GenBank/DDBJ databases">
        <authorList>
            <person name="Martin H S."/>
        </authorList>
    </citation>
    <scope>NUCLEOTIDE SEQUENCE</scope>
</reference>
<dbReference type="PANTHER" id="PTHR12444">
    <property type="entry name" value="PROTEIN EFR3 HOMOLOG CMP44E"/>
    <property type="match status" value="1"/>
</dbReference>
<evidence type="ECO:0000313" key="3">
    <source>
        <dbReference type="Proteomes" id="UP000837857"/>
    </source>
</evidence>
<feature type="transmembrane region" description="Helical" evidence="1">
    <location>
        <begin position="507"/>
        <end position="527"/>
    </location>
</feature>
<dbReference type="PANTHER" id="PTHR12444:SF9">
    <property type="entry name" value="AGAP013133-PA"/>
    <property type="match status" value="1"/>
</dbReference>
<accession>A0ABN8HJM4</accession>
<keyword evidence="1" id="KW-0812">Transmembrane</keyword>
<sequence length="643" mass="75054">MLIVSRRKVLEGANLDEKISELLQYYSPVNLTPSSQVNKIKAIKRSRWILSRTSRVGLQNANFHELVRCSLTLVYYFGMRLKIGRPGYHYWNWRGRCHFKRAEEIFHQAMENLLPERIEETIRVTLGFISEASLWPYESFVQQIFEILLYYGQGKSAVFHLMLSDIHCVLFTDVVSARHRTRVLYELLRSENWIMDKNELLSLIIRFLNFFAYSISKGESEFSLYKHLRKGFEVCLRRIFERAENHHKLTIIATMMNWFYVVNLTDDDMFEFSSLLDYAARMYQVKVYSESFCEGLFDHVLKNLVGSPNALYSLVGSRLLVRFLDRQTNAQYLAVPAIYYDFSQVELKVGVYDSGDKAFIREYREKFHSYFLEAVKRHCYSAVNLKAVFAAIGCIVLEVPCGLTAAVAACMAMVVQDYAINAEHVPARCRYWMHAIVVSVMSLVCWVHRAPDLYRYVNRIVSTRAKEAPQLNPPLTKIYSVEKRIVWNKPTLFFEDWELRYGLWKHFQGTPLFVCVAVFLGLLVANVEGRTKKVVIHVPYKVKKLKHTHTIYKTVHHHHTHHDHVDHDPTAEEHEHFHHFHVHDDSPIGQHSQPVGGIGIPDFLPDTPLEVDDLPKLRHNELSRNPPRLVIPPYKRHYNVGPK</sequence>
<proteinExistence type="predicted"/>
<name>A0ABN8HJM4_9NEOP</name>
<keyword evidence="1" id="KW-0472">Membrane</keyword>
<keyword evidence="1" id="KW-1133">Transmembrane helix</keyword>
<protein>
    <submittedName>
        <fullName evidence="2">Uncharacterized protein</fullName>
    </submittedName>
</protein>
<evidence type="ECO:0000313" key="2">
    <source>
        <dbReference type="EMBL" id="CAH2034611.1"/>
    </source>
</evidence>
<keyword evidence="3" id="KW-1185">Reference proteome</keyword>
<gene>
    <name evidence="2" type="ORF">IPOD504_LOCUS210</name>
</gene>
<dbReference type="InterPro" id="IPR051851">
    <property type="entry name" value="EFR3_Homologs"/>
</dbReference>
<evidence type="ECO:0000256" key="1">
    <source>
        <dbReference type="SAM" id="Phobius"/>
    </source>
</evidence>
<dbReference type="Proteomes" id="UP000837857">
    <property type="component" value="Chromosome 1"/>
</dbReference>
<feature type="non-terminal residue" evidence="2">
    <location>
        <position position="1"/>
    </location>
</feature>
<feature type="transmembrane region" description="Helical" evidence="1">
    <location>
        <begin position="431"/>
        <end position="449"/>
    </location>
</feature>